<protein>
    <recommendedName>
        <fullName evidence="3">Macro domain-containing protein</fullName>
    </recommendedName>
</protein>
<sequence>MKVNIIKNSDLIKVALEGRVSAWGHGSNCMGVMGAGFSGLVVKHFPELYDADRYNHEPKQSRLGKFSAVRNFVNGTVGANLYTQYAPGPDARLAPIKNSIWEFCHFFSSGDTTKHYTLGIPALGCGIGGLNLPSLILTLLEIEEQEADIDLLLFIRPGEYVEHVTDISVCADRGTLKGMVTVFENFESYEEQLCTRLKSSQ</sequence>
<dbReference type="Gene3D" id="3.40.220.10">
    <property type="entry name" value="Leucine Aminopeptidase, subunit E, domain 1"/>
    <property type="match status" value="1"/>
</dbReference>
<dbReference type="InterPro" id="IPR043472">
    <property type="entry name" value="Macro_dom-like"/>
</dbReference>
<dbReference type="Proteomes" id="UP000224362">
    <property type="component" value="Segment"/>
</dbReference>
<dbReference type="EMBL" id="MF285619">
    <property type="protein sequence ID" value="ASZ78965.1"/>
    <property type="molecule type" value="Genomic_DNA"/>
</dbReference>
<reference evidence="1 2" key="1">
    <citation type="submission" date="2017-06" db="EMBL/GenBank/DDBJ databases">
        <authorList>
            <person name="Kim H.J."/>
            <person name="Triplett B.A."/>
        </authorList>
    </citation>
    <scope>NUCLEOTIDE SEQUENCE [LARGE SCALE GENOMIC DNA]</scope>
</reference>
<proteinExistence type="predicted"/>
<evidence type="ECO:0008006" key="3">
    <source>
        <dbReference type="Google" id="ProtNLM"/>
    </source>
</evidence>
<accession>A0A249Y2Q3</accession>
<evidence type="ECO:0000313" key="2">
    <source>
        <dbReference type="Proteomes" id="UP000224362"/>
    </source>
</evidence>
<organism evidence="1 2">
    <name type="scientific">Serratia phage 2050H1</name>
    <dbReference type="NCBI Taxonomy" id="2024250"/>
    <lineage>
        <taxon>Viruses</taxon>
        <taxon>Duplodnaviria</taxon>
        <taxon>Heunggongvirae</taxon>
        <taxon>Uroviricota</taxon>
        <taxon>Caudoviricetes</taxon>
        <taxon>Pantevenvirales</taxon>
        <taxon>Ackermannviridae</taxon>
        <taxon>Miltonvirus</taxon>
        <taxon>Miltonvirus MAM1</taxon>
    </lineage>
</organism>
<gene>
    <name evidence="1" type="ORF">2050H1_199</name>
</gene>
<dbReference type="SUPFAM" id="SSF52949">
    <property type="entry name" value="Macro domain-like"/>
    <property type="match status" value="1"/>
</dbReference>
<name>A0A249Y2Q3_9CAUD</name>
<evidence type="ECO:0000313" key="1">
    <source>
        <dbReference type="EMBL" id="ASZ78965.1"/>
    </source>
</evidence>